<dbReference type="PANTHER" id="PTHR11216">
    <property type="entry name" value="EH DOMAIN"/>
    <property type="match status" value="1"/>
</dbReference>
<feature type="domain" description="UBA" evidence="4">
    <location>
        <begin position="1079"/>
        <end position="1121"/>
    </location>
</feature>
<dbReference type="PROSITE" id="PS00018">
    <property type="entry name" value="EF_HAND_1"/>
    <property type="match status" value="1"/>
</dbReference>
<dbReference type="Pfam" id="PF12763">
    <property type="entry name" value="EH"/>
    <property type="match status" value="3"/>
</dbReference>
<dbReference type="PANTHER" id="PTHR11216:SF170">
    <property type="entry name" value="DYNAMIN ASSOCIATED PROTEIN 160, ISOFORM D"/>
    <property type="match status" value="1"/>
</dbReference>
<feature type="compositionally biased region" description="Low complexity" evidence="3">
    <location>
        <begin position="718"/>
        <end position="740"/>
    </location>
</feature>
<evidence type="ECO:0000256" key="3">
    <source>
        <dbReference type="SAM" id="MobiDB-lite"/>
    </source>
</evidence>
<dbReference type="SMART" id="SM00027">
    <property type="entry name" value="EH"/>
    <property type="match status" value="3"/>
</dbReference>
<dbReference type="GO" id="GO:0005737">
    <property type="term" value="C:cytoplasm"/>
    <property type="evidence" value="ECO:0007669"/>
    <property type="project" value="TreeGrafter"/>
</dbReference>
<gene>
    <name evidence="7" type="ORF">LPJ53_004040</name>
</gene>
<evidence type="ECO:0000259" key="5">
    <source>
        <dbReference type="PROSITE" id="PS50031"/>
    </source>
</evidence>
<organism evidence="7 8">
    <name type="scientific">Coemansia erecta</name>
    <dbReference type="NCBI Taxonomy" id="147472"/>
    <lineage>
        <taxon>Eukaryota</taxon>
        <taxon>Fungi</taxon>
        <taxon>Fungi incertae sedis</taxon>
        <taxon>Zoopagomycota</taxon>
        <taxon>Kickxellomycotina</taxon>
        <taxon>Kickxellomycetes</taxon>
        <taxon>Kickxellales</taxon>
        <taxon>Kickxellaceae</taxon>
        <taxon>Coemansia</taxon>
    </lineage>
</organism>
<dbReference type="Proteomes" id="UP001149813">
    <property type="component" value="Unassembled WGS sequence"/>
</dbReference>
<feature type="compositionally biased region" description="Low complexity" evidence="3">
    <location>
        <begin position="955"/>
        <end position="968"/>
    </location>
</feature>
<evidence type="ECO:0000259" key="6">
    <source>
        <dbReference type="PROSITE" id="PS50222"/>
    </source>
</evidence>
<keyword evidence="2" id="KW-0175">Coiled coil</keyword>
<feature type="domain" description="EH" evidence="5">
    <location>
        <begin position="21"/>
        <end position="107"/>
    </location>
</feature>
<feature type="compositionally biased region" description="Basic and acidic residues" evidence="3">
    <location>
        <begin position="1049"/>
        <end position="1066"/>
    </location>
</feature>
<sequence length="1121" mass="119407">MDTIRDNTGSLAGLWRPTEREQKAYTYMLSLVDTHKEGIVRGQQAVPFFQKSGLPDAALGNIWQQADADSKGHLTAHEFGVAMKLISLAQAHRTADLRSLKDDAQLPDLKGVDLSRFTGAAGALPPSIGSMASATFTYGSGTHGRRDSNTSSVGWANAMGGGAPAADDSDAVISAKEKQQYQQLFEKSGPVDGAISGAAARALFTKSKLSNEQLGSVWSLGDPHGEGKLRLPGFLVAMYYIRRIMENRSYVLPKACPVGLWRSAGGDIPLRATLGGNFSQSSLLGGGSTADLTFGGAGAGTVQWDVTPEERVQYEQYFNNLDADKAGYLTGEVPVNFFLKSKLSEVVLSKVWDLADINRNGRMTKDEFAVAMHLINARLAGTPVPDTLPPTLVPPSMRRAAMTSSSMHNLSPPLRPSSARDRLQIDSLKRATSYAVRTPNPAGISRTAMSRSPGPLSPVADDSEVHALQTQLGQMEDMSRGLQAQRTAAANGIALAGSRRQELEVKISALQSSHDAESRINQELQEKLKAEEARVAALQAQVGEASRTLTVVSAQRAQLEQDVHRVQTQQLALQQKLRQAQDDAKQLAAEIAALDQQKKHLEQTIMVTESQIKQQEEASKLLTLNAEALKAEVDDLTQTQTQLQSQSQSLAQSLSTSQARSAADMEAPSFDDVFGTTGESPVYSPNDASFGDMFQSMSLPPTQPIAAEISKSPATTASSIPITSQKSQQQQQTQAASPSSVFATMPSFGPSQTATSANAFDSFGAHEKDPFEEFLQAAASPNPEKQQQQQASGVGSFDAIFGEAASASRGASADPRSVSSTPAPSSAAYAAVTAAAAANGTPSPALPSSSFAKSTPASPQAIAKTDSATQPLDFAADFSSAFGMMPGANERAIKKDIEEFDAHFPDINTLSLAEENAQEAATAATMLAAQNAADEDLTFESVFGTGEQAAGKEPATSNNAGTAAGEAAKSAKDDGTKPEEAAKSARKDSSSSEDDAYDDGFVPPPVVKRTNVGVRPMSRVLSIFRSSSSNRTSSMTGGSSAPAMPRRATASEKRQQMSRDQDKKFEEQWAKGDWPDWVRKGEHTYERRTLIEMGYPKDRVVEALEVNDFNLAQATDYLLSS</sequence>
<feature type="domain" description="EF-hand" evidence="6">
    <location>
        <begin position="54"/>
        <end position="89"/>
    </location>
</feature>
<accession>A0A9W7XYU6</accession>
<feature type="region of interest" description="Disordered" evidence="3">
    <location>
        <begin position="438"/>
        <end position="457"/>
    </location>
</feature>
<reference evidence="7" key="1">
    <citation type="submission" date="2022-07" db="EMBL/GenBank/DDBJ databases">
        <title>Phylogenomic reconstructions and comparative analyses of Kickxellomycotina fungi.</title>
        <authorList>
            <person name="Reynolds N.K."/>
            <person name="Stajich J.E."/>
            <person name="Barry K."/>
            <person name="Grigoriev I.V."/>
            <person name="Crous P."/>
            <person name="Smith M.E."/>
        </authorList>
    </citation>
    <scope>NUCLEOTIDE SEQUENCE</scope>
    <source>
        <strain evidence="7">NBRC 32514</strain>
    </source>
</reference>
<evidence type="ECO:0000256" key="1">
    <source>
        <dbReference type="ARBA" id="ARBA00022837"/>
    </source>
</evidence>
<feature type="compositionally biased region" description="Basic and acidic residues" evidence="3">
    <location>
        <begin position="969"/>
        <end position="990"/>
    </location>
</feature>
<feature type="region of interest" description="Disordered" evidence="3">
    <location>
        <begin position="712"/>
        <end position="748"/>
    </location>
</feature>
<keyword evidence="8" id="KW-1185">Reference proteome</keyword>
<dbReference type="AlphaFoldDB" id="A0A9W7XYU6"/>
<evidence type="ECO:0000256" key="2">
    <source>
        <dbReference type="SAM" id="Coils"/>
    </source>
</evidence>
<feature type="domain" description="EH" evidence="5">
    <location>
        <begin position="177"/>
        <end position="257"/>
    </location>
</feature>
<feature type="region of interest" description="Disordered" evidence="3">
    <location>
        <begin position="839"/>
        <end position="868"/>
    </location>
</feature>
<feature type="region of interest" description="Disordered" evidence="3">
    <location>
        <begin position="947"/>
        <end position="1010"/>
    </location>
</feature>
<keyword evidence="1" id="KW-0106">Calcium</keyword>
<dbReference type="Gene3D" id="1.10.238.10">
    <property type="entry name" value="EF-hand"/>
    <property type="match status" value="3"/>
</dbReference>
<name>A0A9W7XYU6_9FUNG</name>
<feature type="coiled-coil region" evidence="2">
    <location>
        <begin position="513"/>
        <end position="646"/>
    </location>
</feature>
<dbReference type="InterPro" id="IPR018247">
    <property type="entry name" value="EF_Hand_1_Ca_BS"/>
</dbReference>
<feature type="compositionally biased region" description="Low complexity" evidence="3">
    <location>
        <begin position="1025"/>
        <end position="1040"/>
    </location>
</feature>
<dbReference type="CDD" id="cd00052">
    <property type="entry name" value="EH"/>
    <property type="match status" value="3"/>
</dbReference>
<proteinExistence type="predicted"/>
<dbReference type="OrthoDB" id="524326at2759"/>
<evidence type="ECO:0000259" key="4">
    <source>
        <dbReference type="PROSITE" id="PS50030"/>
    </source>
</evidence>
<dbReference type="SMART" id="SM00165">
    <property type="entry name" value="UBA"/>
    <property type="match status" value="1"/>
</dbReference>
<dbReference type="InterPro" id="IPR000261">
    <property type="entry name" value="EH_dom"/>
</dbReference>
<dbReference type="SUPFAM" id="SSF47473">
    <property type="entry name" value="EF-hand"/>
    <property type="match status" value="3"/>
</dbReference>
<feature type="compositionally biased region" description="Low complexity" evidence="3">
    <location>
        <begin position="652"/>
        <end position="662"/>
    </location>
</feature>
<dbReference type="PROSITE" id="PS50222">
    <property type="entry name" value="EF_HAND_2"/>
    <property type="match status" value="2"/>
</dbReference>
<dbReference type="InterPro" id="IPR011992">
    <property type="entry name" value="EF-hand-dom_pair"/>
</dbReference>
<feature type="domain" description="EH" evidence="5">
    <location>
        <begin position="310"/>
        <end position="399"/>
    </location>
</feature>
<dbReference type="Gene3D" id="1.10.287.1490">
    <property type="match status" value="1"/>
</dbReference>
<comment type="caution">
    <text evidence="7">The sequence shown here is derived from an EMBL/GenBank/DDBJ whole genome shotgun (WGS) entry which is preliminary data.</text>
</comment>
<dbReference type="Gene3D" id="1.10.8.10">
    <property type="entry name" value="DNA helicase RuvA subunit, C-terminal domain"/>
    <property type="match status" value="1"/>
</dbReference>
<dbReference type="SMART" id="SM00054">
    <property type="entry name" value="EFh"/>
    <property type="match status" value="2"/>
</dbReference>
<feature type="region of interest" description="Disordered" evidence="3">
    <location>
        <begin position="1025"/>
        <end position="1066"/>
    </location>
</feature>
<dbReference type="SUPFAM" id="SSF46934">
    <property type="entry name" value="UBA-like"/>
    <property type="match status" value="1"/>
</dbReference>
<feature type="domain" description="EF-hand" evidence="6">
    <location>
        <begin position="343"/>
        <end position="378"/>
    </location>
</feature>
<evidence type="ECO:0000313" key="8">
    <source>
        <dbReference type="Proteomes" id="UP001149813"/>
    </source>
</evidence>
<protein>
    <recommendedName>
        <fullName evidence="9">EF-hand</fullName>
    </recommendedName>
</protein>
<dbReference type="PROSITE" id="PS50031">
    <property type="entry name" value="EH"/>
    <property type="match status" value="3"/>
</dbReference>
<dbReference type="InterPro" id="IPR002048">
    <property type="entry name" value="EF_hand_dom"/>
</dbReference>
<dbReference type="InterPro" id="IPR009060">
    <property type="entry name" value="UBA-like_sf"/>
</dbReference>
<evidence type="ECO:0008006" key="9">
    <source>
        <dbReference type="Google" id="ProtNLM"/>
    </source>
</evidence>
<feature type="compositionally biased region" description="Polar residues" evidence="3">
    <location>
        <begin position="846"/>
        <end position="858"/>
    </location>
</feature>
<dbReference type="GO" id="GO:0005886">
    <property type="term" value="C:plasma membrane"/>
    <property type="evidence" value="ECO:0007669"/>
    <property type="project" value="TreeGrafter"/>
</dbReference>
<dbReference type="GO" id="GO:0016197">
    <property type="term" value="P:endosomal transport"/>
    <property type="evidence" value="ECO:0007669"/>
    <property type="project" value="TreeGrafter"/>
</dbReference>
<dbReference type="GO" id="GO:0006897">
    <property type="term" value="P:endocytosis"/>
    <property type="evidence" value="ECO:0007669"/>
    <property type="project" value="TreeGrafter"/>
</dbReference>
<evidence type="ECO:0000313" key="7">
    <source>
        <dbReference type="EMBL" id="KAJ1721432.1"/>
    </source>
</evidence>
<feature type="region of interest" description="Disordered" evidence="3">
    <location>
        <begin position="652"/>
        <end position="699"/>
    </location>
</feature>
<dbReference type="GO" id="GO:0005509">
    <property type="term" value="F:calcium ion binding"/>
    <property type="evidence" value="ECO:0007669"/>
    <property type="project" value="InterPro"/>
</dbReference>
<dbReference type="EMBL" id="JANBOJ010000172">
    <property type="protein sequence ID" value="KAJ1721432.1"/>
    <property type="molecule type" value="Genomic_DNA"/>
</dbReference>
<dbReference type="InterPro" id="IPR015940">
    <property type="entry name" value="UBA"/>
</dbReference>
<dbReference type="PROSITE" id="PS50030">
    <property type="entry name" value="UBA"/>
    <property type="match status" value="1"/>
</dbReference>